<dbReference type="InterPro" id="IPR006887">
    <property type="entry name" value="P4R3-like_central_dom"/>
</dbReference>
<dbReference type="SUPFAM" id="SSF48371">
    <property type="entry name" value="ARM repeat"/>
    <property type="match status" value="1"/>
</dbReference>
<feature type="compositionally biased region" description="Low complexity" evidence="4">
    <location>
        <begin position="1265"/>
        <end position="1286"/>
    </location>
</feature>
<keyword evidence="3" id="KW-0539">Nucleus</keyword>
<dbReference type="Pfam" id="PF22972">
    <property type="entry name" value="EVH1_PP4R3"/>
    <property type="match status" value="1"/>
</dbReference>
<sequence>MSPGSSTESYPAFAHIGLRENPGKNLNQVTCPDWESKPGHLVSRPDSLAITPQVSAEKLLISAMTDTRRRVKLYALNADRQWDDRGTGHVSSSYVDRLKGISLLVRAESDGSLLLESKIQPDTAYQKQQDTLIVWSEGDNFDLALSFQEKAGCDEIWEKICQVQGKDPSVDITQDIVEESEDERFDDMSDSAPPIELPPCELSRLEEINELMGSCLTSPMRKEKLAVAIENEGYIRKLLNLFHMCEDLENTEGLHYLYEIFKNIFLLNKNALFEVMFGGADRLNLSDICQIILDNHQLMLLLWLEKSEHSARKCLIVKCVEKIRLNFVFEFTEETIFDVVGCLEYDPSSPAPKRHRQYLKQLARFKEVIPISNPELLAKIHQTYRVQYIQDVVLPTPSVFEDNMLSTLSSFIFFNKVEIVTLIQERTAVLLKVIDILACRSPYFNSTAPLGIRIHGLQMEDEKFLSELFAQLTDEGTDEQKRRDLVLFLKEFCNFSQNLQPQGKESFYKTLSTLGILPALEITLAADDAQTKTASIDILTYIVEFSPSVVRDYTLQQTSNTDEDQMLINVVIEQMICDNDPELGGAVQLMGILRILLDPENMLASVNKSEKTDFLNYFYKHSIHVLIAPLLANTAEDHPAKEDYQTVQLLGLILELLSFCVEHHTYHIKNCILNKDLLRRILVLMKSTHTFLVLCALRFMRKIIALKDEFYNRYIIKGNLFAPVIDAFVRNNGRYNLLDSAILEMFEFIKLVFCTTDVTFLVSDMALLAEGEMILTDMLLELNDSCEHYGMKISANKTKTMVIGRKIKKVNVRIRNEAIEQNGQLQILGMYFGSLPFHYLANMLDPRFRGARITADQEESAENWLTEIHPEWVTSVMSFRIADSDYFPATMFSDAVVQQFSPKNGVFRARWEAFLQHINVCRLLLDENNPYIAATRNLQEEIELSISRLPLQPDQVNDFRPKCLRRTLREDSFKKWSELPGKGKGDTFYSHWKKGNAWISNKKGLSCSQWTEAIKMSCNVILVRSLPGRSLGTTHCRRCDEQETLAHVLGCCRNGELLRIDRHNKIRSMIASELHRTDKYEVYEEIGCLSADGSTRRADIIVIDRKKNCGLILDPTVHLRTARNNLEKSAKKNGQFICHAAEDIKSLCSHVVENFGKVLDDIEYVQTFKALKLRYDQHQDKLKDRDRTALDSVPSILRNSRYRRDQRQLEEEEEMWFNEDDDFDDGEAVVPAANDILSKKLDSDIDSIGKMIDKKQDGNSPKLMNSSNKTGNILNNNLSNNATGGSPPSPTAGDVKSTTLFKKALVDYEGDSDEDDEEEGGDVLSPSPKRARLT</sequence>
<dbReference type="PANTHER" id="PTHR23318:SF0">
    <property type="entry name" value="SERINE_THREONINE-PROTEIN PHOSPHATASE 4 REGULATORY SUBUNIT 3"/>
    <property type="match status" value="1"/>
</dbReference>
<dbReference type="InterPro" id="IPR055236">
    <property type="entry name" value="EVH1_PP4R3"/>
</dbReference>
<proteinExistence type="inferred from homology"/>
<keyword evidence="8" id="KW-1185">Reference proteome</keyword>
<feature type="domain" description="Serine/threonine-protein phosphatase 4 regulatory subunit 3-like central" evidence="5">
    <location>
        <begin position="207"/>
        <end position="278"/>
    </location>
</feature>
<evidence type="ECO:0000256" key="3">
    <source>
        <dbReference type="ARBA" id="ARBA00023242"/>
    </source>
</evidence>
<gene>
    <name evidence="7" type="ORF">ANN_16645</name>
</gene>
<comment type="caution">
    <text evidence="7">The sequence shown here is derived from an EMBL/GenBank/DDBJ whole genome shotgun (WGS) entry which is preliminary data.</text>
</comment>
<dbReference type="Proteomes" id="UP001148838">
    <property type="component" value="Unassembled WGS sequence"/>
</dbReference>
<name>A0ABQ8SS85_PERAM</name>
<feature type="domain" description="Serine/threonine-protein phosphatase 4 regulatory subunit 3-like central" evidence="5">
    <location>
        <begin position="331"/>
        <end position="438"/>
    </location>
</feature>
<protein>
    <recommendedName>
        <fullName evidence="9">Serine/threonine-protein phosphatase 4 regulatory subunit 3-like central domain-containing protein</fullName>
    </recommendedName>
</protein>
<evidence type="ECO:0000259" key="6">
    <source>
        <dbReference type="Pfam" id="PF22972"/>
    </source>
</evidence>
<feature type="compositionally biased region" description="Acidic residues" evidence="4">
    <location>
        <begin position="1308"/>
        <end position="1321"/>
    </location>
</feature>
<dbReference type="InterPro" id="IPR016024">
    <property type="entry name" value="ARM-type_fold"/>
</dbReference>
<evidence type="ECO:0000313" key="7">
    <source>
        <dbReference type="EMBL" id="KAJ4436611.1"/>
    </source>
</evidence>
<dbReference type="SUPFAM" id="SSF50729">
    <property type="entry name" value="PH domain-like"/>
    <property type="match status" value="1"/>
</dbReference>
<feature type="domain" description="Serine/threonine-protein phosphatase 4 regulatory subunit 3-like central" evidence="5">
    <location>
        <begin position="460"/>
        <end position="750"/>
    </location>
</feature>
<feature type="domain" description="PP4R3 EVH1-like" evidence="6">
    <location>
        <begin position="68"/>
        <end position="164"/>
    </location>
</feature>
<feature type="region of interest" description="Disordered" evidence="4">
    <location>
        <begin position="1252"/>
        <end position="1334"/>
    </location>
</feature>
<evidence type="ECO:0000256" key="2">
    <source>
        <dbReference type="ARBA" id="ARBA00008809"/>
    </source>
</evidence>
<dbReference type="EMBL" id="JAJSOF020000021">
    <property type="protein sequence ID" value="KAJ4436611.1"/>
    <property type="molecule type" value="Genomic_DNA"/>
</dbReference>
<evidence type="ECO:0000313" key="8">
    <source>
        <dbReference type="Proteomes" id="UP001148838"/>
    </source>
</evidence>
<dbReference type="InterPro" id="IPR051137">
    <property type="entry name" value="PP4R3-like"/>
</dbReference>
<comment type="similarity">
    <text evidence="2">Belongs to the SMEK family.</text>
</comment>
<dbReference type="Pfam" id="PF04802">
    <property type="entry name" value="PP4R3"/>
    <property type="match status" value="3"/>
</dbReference>
<comment type="subcellular location">
    <subcellularLocation>
        <location evidence="1">Nucleus</location>
    </subcellularLocation>
</comment>
<organism evidence="7 8">
    <name type="scientific">Periplaneta americana</name>
    <name type="common">American cockroach</name>
    <name type="synonym">Blatta americana</name>
    <dbReference type="NCBI Taxonomy" id="6978"/>
    <lineage>
        <taxon>Eukaryota</taxon>
        <taxon>Metazoa</taxon>
        <taxon>Ecdysozoa</taxon>
        <taxon>Arthropoda</taxon>
        <taxon>Hexapoda</taxon>
        <taxon>Insecta</taxon>
        <taxon>Pterygota</taxon>
        <taxon>Neoptera</taxon>
        <taxon>Polyneoptera</taxon>
        <taxon>Dictyoptera</taxon>
        <taxon>Blattodea</taxon>
        <taxon>Blattoidea</taxon>
        <taxon>Blattidae</taxon>
        <taxon>Blattinae</taxon>
        <taxon>Periplaneta</taxon>
    </lineage>
</organism>
<evidence type="ECO:0000259" key="5">
    <source>
        <dbReference type="Pfam" id="PF04802"/>
    </source>
</evidence>
<accession>A0ABQ8SS85</accession>
<evidence type="ECO:0000256" key="4">
    <source>
        <dbReference type="SAM" id="MobiDB-lite"/>
    </source>
</evidence>
<reference evidence="7 8" key="1">
    <citation type="journal article" date="2022" name="Allergy">
        <title>Genome assembly and annotation of Periplaneta americana reveal a comprehensive cockroach allergen profile.</title>
        <authorList>
            <person name="Wang L."/>
            <person name="Xiong Q."/>
            <person name="Saelim N."/>
            <person name="Wang L."/>
            <person name="Nong W."/>
            <person name="Wan A.T."/>
            <person name="Shi M."/>
            <person name="Liu X."/>
            <person name="Cao Q."/>
            <person name="Hui J.H.L."/>
            <person name="Sookrung N."/>
            <person name="Leung T.F."/>
            <person name="Tungtrongchitr A."/>
            <person name="Tsui S.K.W."/>
        </authorList>
    </citation>
    <scope>NUCLEOTIDE SEQUENCE [LARGE SCALE GENOMIC DNA]</scope>
    <source>
        <strain evidence="7">PWHHKU_190912</strain>
    </source>
</reference>
<evidence type="ECO:0000256" key="1">
    <source>
        <dbReference type="ARBA" id="ARBA00004123"/>
    </source>
</evidence>
<dbReference type="InterPro" id="IPR011993">
    <property type="entry name" value="PH-like_dom_sf"/>
</dbReference>
<dbReference type="Gene3D" id="2.30.29.30">
    <property type="entry name" value="Pleckstrin-homology domain (PH domain)/Phosphotyrosine-binding domain (PTB)"/>
    <property type="match status" value="1"/>
</dbReference>
<evidence type="ECO:0008006" key="9">
    <source>
        <dbReference type="Google" id="ProtNLM"/>
    </source>
</evidence>
<dbReference type="PANTHER" id="PTHR23318">
    <property type="entry name" value="ATP SYNTHASE GAMMA-RELATED"/>
    <property type="match status" value="1"/>
</dbReference>